<feature type="non-terminal residue" evidence="1">
    <location>
        <position position="82"/>
    </location>
</feature>
<evidence type="ECO:0000313" key="2">
    <source>
        <dbReference type="Proteomes" id="UP000006514"/>
    </source>
</evidence>
<feature type="non-terminal residue" evidence="1">
    <location>
        <position position="1"/>
    </location>
</feature>
<name>J0WTA2_AURST</name>
<dbReference type="OrthoDB" id="2966606at2759"/>
<dbReference type="eggNOG" id="ENOG502SSHG">
    <property type="taxonomic scope" value="Eukaryota"/>
</dbReference>
<proteinExistence type="predicted"/>
<dbReference type="KEGG" id="adl:AURDEDRAFT_32161"/>
<evidence type="ECO:0000313" key="1">
    <source>
        <dbReference type="EMBL" id="EJD36522.1"/>
    </source>
</evidence>
<reference evidence="2" key="1">
    <citation type="journal article" date="2012" name="Science">
        <title>The Paleozoic origin of enzymatic lignin decomposition reconstructed from 31 fungal genomes.</title>
        <authorList>
            <person name="Floudas D."/>
            <person name="Binder M."/>
            <person name="Riley R."/>
            <person name="Barry K."/>
            <person name="Blanchette R.A."/>
            <person name="Henrissat B."/>
            <person name="Martinez A.T."/>
            <person name="Otillar R."/>
            <person name="Spatafora J.W."/>
            <person name="Yadav J.S."/>
            <person name="Aerts A."/>
            <person name="Benoit I."/>
            <person name="Boyd A."/>
            <person name="Carlson A."/>
            <person name="Copeland A."/>
            <person name="Coutinho P.M."/>
            <person name="de Vries R.P."/>
            <person name="Ferreira P."/>
            <person name="Findley K."/>
            <person name="Foster B."/>
            <person name="Gaskell J."/>
            <person name="Glotzer D."/>
            <person name="Gorecki P."/>
            <person name="Heitman J."/>
            <person name="Hesse C."/>
            <person name="Hori C."/>
            <person name="Igarashi K."/>
            <person name="Jurgens J.A."/>
            <person name="Kallen N."/>
            <person name="Kersten P."/>
            <person name="Kohler A."/>
            <person name="Kuees U."/>
            <person name="Kumar T.K.A."/>
            <person name="Kuo A."/>
            <person name="LaButti K."/>
            <person name="Larrondo L.F."/>
            <person name="Lindquist E."/>
            <person name="Ling A."/>
            <person name="Lombard V."/>
            <person name="Lucas S."/>
            <person name="Lundell T."/>
            <person name="Martin R."/>
            <person name="McLaughlin D.J."/>
            <person name="Morgenstern I."/>
            <person name="Morin E."/>
            <person name="Murat C."/>
            <person name="Nagy L.G."/>
            <person name="Nolan M."/>
            <person name="Ohm R.A."/>
            <person name="Patyshakuliyeva A."/>
            <person name="Rokas A."/>
            <person name="Ruiz-Duenas F.J."/>
            <person name="Sabat G."/>
            <person name="Salamov A."/>
            <person name="Samejima M."/>
            <person name="Schmutz J."/>
            <person name="Slot J.C."/>
            <person name="St John F."/>
            <person name="Stenlid J."/>
            <person name="Sun H."/>
            <person name="Sun S."/>
            <person name="Syed K."/>
            <person name="Tsang A."/>
            <person name="Wiebenga A."/>
            <person name="Young D."/>
            <person name="Pisabarro A."/>
            <person name="Eastwood D.C."/>
            <person name="Martin F."/>
            <person name="Cullen D."/>
            <person name="Grigoriev I.V."/>
            <person name="Hibbett D.S."/>
        </authorList>
    </citation>
    <scope>NUCLEOTIDE SEQUENCE [LARGE SCALE GENOMIC DNA]</scope>
    <source>
        <strain evidence="2">TFB10046</strain>
    </source>
</reference>
<sequence>SLTSVVVADSCNRGGVYCGQSLLNKGNYHDHIVAVLQSVNSPTDETHVVNSLFNCLDGGEITYQGFCGKGCGGVNSLDPDYC</sequence>
<dbReference type="InParanoid" id="J0WTA2"/>
<dbReference type="AlphaFoldDB" id="J0WTA2"/>
<keyword evidence="2" id="KW-1185">Reference proteome</keyword>
<organism evidence="1 2">
    <name type="scientific">Auricularia subglabra (strain TFB-10046 / SS5)</name>
    <name type="common">White-rot fungus</name>
    <name type="synonym">Auricularia delicata (strain TFB10046)</name>
    <dbReference type="NCBI Taxonomy" id="717982"/>
    <lineage>
        <taxon>Eukaryota</taxon>
        <taxon>Fungi</taxon>
        <taxon>Dikarya</taxon>
        <taxon>Basidiomycota</taxon>
        <taxon>Agaricomycotina</taxon>
        <taxon>Agaricomycetes</taxon>
        <taxon>Auriculariales</taxon>
        <taxon>Auriculariaceae</taxon>
        <taxon>Auricularia</taxon>
    </lineage>
</organism>
<protein>
    <submittedName>
        <fullName evidence="1">Uncharacterized protein</fullName>
    </submittedName>
</protein>
<gene>
    <name evidence="1" type="ORF">AURDEDRAFT_32161</name>
</gene>
<dbReference type="Proteomes" id="UP000006514">
    <property type="component" value="Unassembled WGS sequence"/>
</dbReference>
<accession>J0WTA2</accession>
<dbReference type="EMBL" id="JH687859">
    <property type="protein sequence ID" value="EJD36522.1"/>
    <property type="molecule type" value="Genomic_DNA"/>
</dbReference>